<keyword evidence="2" id="KW-1185">Reference proteome</keyword>
<dbReference type="NCBIfam" id="TIGR04282">
    <property type="entry name" value="glyco_like_cofC"/>
    <property type="match status" value="1"/>
</dbReference>
<dbReference type="SUPFAM" id="SSF53448">
    <property type="entry name" value="Nucleotide-diphospho-sugar transferases"/>
    <property type="match status" value="1"/>
</dbReference>
<dbReference type="InterPro" id="IPR018641">
    <property type="entry name" value="Trfase_1_rSAM/seldom-assoc"/>
</dbReference>
<name>A0ABV7M7Q7_9PROT</name>
<dbReference type="RefSeq" id="WP_189577258.1">
    <property type="nucleotide sequence ID" value="NZ_BMXU01000004.1"/>
</dbReference>
<dbReference type="PANTHER" id="PTHR36529">
    <property type="entry name" value="SLL1095 PROTEIN"/>
    <property type="match status" value="1"/>
</dbReference>
<proteinExistence type="predicted"/>
<evidence type="ECO:0000313" key="2">
    <source>
        <dbReference type="Proteomes" id="UP001595607"/>
    </source>
</evidence>
<sequence length="192" mass="21636">MTVRVAILARYPEPGKCKTRLIPALGEEGAAELHRKLTERTLDKARASGLMVELWGTGGTKKQFKKWLGPVRFREQPEGDLGERLLAAADPYPVIFLGTDCPDFKPKHLRMAAAHLEEDRFVIGPAHDGGYWTIGLPHACKALFRDMPWGTEKVYNTTLARMAGKDIKPKVLKTLHDLDRPEDLERWPELLS</sequence>
<reference evidence="2" key="1">
    <citation type="journal article" date="2019" name="Int. J. Syst. Evol. Microbiol.">
        <title>The Global Catalogue of Microorganisms (GCM) 10K type strain sequencing project: providing services to taxonomists for standard genome sequencing and annotation.</title>
        <authorList>
            <consortium name="The Broad Institute Genomics Platform"/>
            <consortium name="The Broad Institute Genome Sequencing Center for Infectious Disease"/>
            <person name="Wu L."/>
            <person name="Ma J."/>
        </authorList>
    </citation>
    <scope>NUCLEOTIDE SEQUENCE [LARGE SCALE GENOMIC DNA]</scope>
    <source>
        <strain evidence="2">KCTC 22245</strain>
    </source>
</reference>
<evidence type="ECO:0000313" key="1">
    <source>
        <dbReference type="EMBL" id="MFC3301196.1"/>
    </source>
</evidence>
<dbReference type="Pfam" id="PF09837">
    <property type="entry name" value="DUF2064"/>
    <property type="match status" value="1"/>
</dbReference>
<dbReference type="Proteomes" id="UP001595607">
    <property type="component" value="Unassembled WGS sequence"/>
</dbReference>
<comment type="caution">
    <text evidence="1">The sequence shown here is derived from an EMBL/GenBank/DDBJ whole genome shotgun (WGS) entry which is preliminary data.</text>
</comment>
<accession>A0ABV7M7Q7</accession>
<protein>
    <submittedName>
        <fullName evidence="1">TIGR04282 family arsenosugar biosynthesis glycosyltransferase</fullName>
    </submittedName>
</protein>
<organism evidence="1 2">
    <name type="scientific">Parvularcula lutaonensis</name>
    <dbReference type="NCBI Taxonomy" id="491923"/>
    <lineage>
        <taxon>Bacteria</taxon>
        <taxon>Pseudomonadati</taxon>
        <taxon>Pseudomonadota</taxon>
        <taxon>Alphaproteobacteria</taxon>
        <taxon>Parvularculales</taxon>
        <taxon>Parvularculaceae</taxon>
        <taxon>Parvularcula</taxon>
    </lineage>
</organism>
<dbReference type="EMBL" id="JBHRVA010000001">
    <property type="protein sequence ID" value="MFC3301196.1"/>
    <property type="molecule type" value="Genomic_DNA"/>
</dbReference>
<dbReference type="PANTHER" id="PTHR36529:SF1">
    <property type="entry name" value="GLYCOSYLTRANSFERASE"/>
    <property type="match status" value="1"/>
</dbReference>
<dbReference type="Gene3D" id="3.90.550.10">
    <property type="entry name" value="Spore Coat Polysaccharide Biosynthesis Protein SpsA, Chain A"/>
    <property type="match status" value="1"/>
</dbReference>
<gene>
    <name evidence="1" type="ORF">ACFONP_00440</name>
</gene>
<dbReference type="InterPro" id="IPR029044">
    <property type="entry name" value="Nucleotide-diphossugar_trans"/>
</dbReference>